<name>A0A9W4T354_9GLOM</name>
<proteinExistence type="predicted"/>
<keyword evidence="3" id="KW-0863">Zinc-finger</keyword>
<feature type="compositionally biased region" description="Acidic residues" evidence="6">
    <location>
        <begin position="267"/>
        <end position="281"/>
    </location>
</feature>
<evidence type="ECO:0000313" key="8">
    <source>
        <dbReference type="Proteomes" id="UP001153678"/>
    </source>
</evidence>
<evidence type="ECO:0000256" key="1">
    <source>
        <dbReference type="ARBA" id="ARBA00004123"/>
    </source>
</evidence>
<dbReference type="AlphaFoldDB" id="A0A9W4T354"/>
<feature type="region of interest" description="Disordered" evidence="6">
    <location>
        <begin position="267"/>
        <end position="287"/>
    </location>
</feature>
<dbReference type="PANTHER" id="PTHR46481:SF10">
    <property type="entry name" value="ZINC FINGER BED DOMAIN-CONTAINING PROTEIN 39"/>
    <property type="match status" value="1"/>
</dbReference>
<keyword evidence="5" id="KW-0539">Nucleus</keyword>
<organism evidence="7 8">
    <name type="scientific">Funneliformis geosporum</name>
    <dbReference type="NCBI Taxonomy" id="1117311"/>
    <lineage>
        <taxon>Eukaryota</taxon>
        <taxon>Fungi</taxon>
        <taxon>Fungi incertae sedis</taxon>
        <taxon>Mucoromycota</taxon>
        <taxon>Glomeromycotina</taxon>
        <taxon>Glomeromycetes</taxon>
        <taxon>Glomerales</taxon>
        <taxon>Glomeraceae</taxon>
        <taxon>Funneliformis</taxon>
    </lineage>
</organism>
<keyword evidence="2" id="KW-0479">Metal-binding</keyword>
<keyword evidence="8" id="KW-1185">Reference proteome</keyword>
<evidence type="ECO:0000256" key="2">
    <source>
        <dbReference type="ARBA" id="ARBA00022723"/>
    </source>
</evidence>
<evidence type="ECO:0000256" key="3">
    <source>
        <dbReference type="ARBA" id="ARBA00022771"/>
    </source>
</evidence>
<dbReference type="InterPro" id="IPR052035">
    <property type="entry name" value="ZnF_BED_domain_contain"/>
</dbReference>
<comment type="caution">
    <text evidence="7">The sequence shown here is derived from an EMBL/GenBank/DDBJ whole genome shotgun (WGS) entry which is preliminary data.</text>
</comment>
<gene>
    <name evidence="7" type="ORF">FWILDA_LOCUS13708</name>
</gene>
<accession>A0A9W4T354</accession>
<evidence type="ECO:0000256" key="4">
    <source>
        <dbReference type="ARBA" id="ARBA00022833"/>
    </source>
</evidence>
<dbReference type="GO" id="GO:0008270">
    <property type="term" value="F:zinc ion binding"/>
    <property type="evidence" value="ECO:0007669"/>
    <property type="project" value="UniProtKB-KW"/>
</dbReference>
<dbReference type="OrthoDB" id="2404704at2759"/>
<dbReference type="SUPFAM" id="SSF140996">
    <property type="entry name" value="Hermes dimerisation domain"/>
    <property type="match status" value="1"/>
</dbReference>
<dbReference type="EMBL" id="CAMKVN010005351">
    <property type="protein sequence ID" value="CAI2188694.1"/>
    <property type="molecule type" value="Genomic_DNA"/>
</dbReference>
<evidence type="ECO:0000256" key="5">
    <source>
        <dbReference type="ARBA" id="ARBA00023242"/>
    </source>
</evidence>
<dbReference type="GO" id="GO:0005634">
    <property type="term" value="C:nucleus"/>
    <property type="evidence" value="ECO:0007669"/>
    <property type="project" value="UniProtKB-SubCell"/>
</dbReference>
<comment type="subcellular location">
    <subcellularLocation>
        <location evidence="1">Nucleus</location>
    </subcellularLocation>
</comment>
<reference evidence="7" key="1">
    <citation type="submission" date="2022-08" db="EMBL/GenBank/DDBJ databases">
        <authorList>
            <person name="Kallberg Y."/>
            <person name="Tangrot J."/>
            <person name="Rosling A."/>
        </authorList>
    </citation>
    <scope>NUCLEOTIDE SEQUENCE</scope>
    <source>
        <strain evidence="7">Wild A</strain>
    </source>
</reference>
<dbReference type="Proteomes" id="UP001153678">
    <property type="component" value="Unassembled WGS sequence"/>
</dbReference>
<protein>
    <submittedName>
        <fullName evidence="7">9273_t:CDS:1</fullName>
    </submittedName>
</protein>
<dbReference type="PANTHER" id="PTHR46481">
    <property type="entry name" value="ZINC FINGER BED DOMAIN-CONTAINING PROTEIN 4"/>
    <property type="match status" value="1"/>
</dbReference>
<sequence>MNDEPSKENPSNIHSDDDNISIAFSNRVRSLTPENLLDEEQSHVSKKFKLNKPKHKYVKTTTYCGQQFLHDGSTGNMANHLRRKHNIHEEMNKLQDKSVQLTLPQILERSKIKLHKESRNKEIRQAITEWIVVNNLPINVIQDKGYRKMVIIIDPVFPISSNKRIKKEIHIGYTNSIEELKMLLTQWNSKYHSWYHLLKLRKAIEWLAATLPLSENSDDLDLLEPFNNATTYFSETSYATLSIIYPLIQVLKYKYVCDNYNIIEQAESSDEDSNTDDDENLEFNTLE</sequence>
<evidence type="ECO:0000313" key="7">
    <source>
        <dbReference type="EMBL" id="CAI2188694.1"/>
    </source>
</evidence>
<keyword evidence="4" id="KW-0862">Zinc</keyword>
<evidence type="ECO:0000256" key="6">
    <source>
        <dbReference type="SAM" id="MobiDB-lite"/>
    </source>
</evidence>